<keyword evidence="7 8" id="KW-0472">Membrane</keyword>
<gene>
    <name evidence="9" type="ORF">BJ980_002111</name>
</gene>
<dbReference type="EMBL" id="JACCAA010000001">
    <property type="protein sequence ID" value="NYG59188.1"/>
    <property type="molecule type" value="Genomic_DNA"/>
</dbReference>
<keyword evidence="6 8" id="KW-1133">Transmembrane helix</keyword>
<feature type="transmembrane region" description="Helical" evidence="8">
    <location>
        <begin position="257"/>
        <end position="282"/>
    </location>
</feature>
<evidence type="ECO:0000256" key="4">
    <source>
        <dbReference type="ARBA" id="ARBA00022475"/>
    </source>
</evidence>
<dbReference type="Pfam" id="PF01032">
    <property type="entry name" value="FecCD"/>
    <property type="match status" value="1"/>
</dbReference>
<evidence type="ECO:0000313" key="9">
    <source>
        <dbReference type="EMBL" id="NYG59188.1"/>
    </source>
</evidence>
<dbReference type="CDD" id="cd06550">
    <property type="entry name" value="TM_ABC_iron-siderophores_like"/>
    <property type="match status" value="1"/>
</dbReference>
<feature type="transmembrane region" description="Helical" evidence="8">
    <location>
        <begin position="325"/>
        <end position="342"/>
    </location>
</feature>
<feature type="transmembrane region" description="Helical" evidence="8">
    <location>
        <begin position="139"/>
        <end position="158"/>
    </location>
</feature>
<evidence type="ECO:0000256" key="8">
    <source>
        <dbReference type="SAM" id="Phobius"/>
    </source>
</evidence>
<dbReference type="PANTHER" id="PTHR30472:SF24">
    <property type="entry name" value="FERRIC ENTEROBACTIN TRANSPORT SYSTEM PERMEASE PROTEIN FEPG"/>
    <property type="match status" value="1"/>
</dbReference>
<keyword evidence="5 8" id="KW-0812">Transmembrane</keyword>
<evidence type="ECO:0000256" key="1">
    <source>
        <dbReference type="ARBA" id="ARBA00004651"/>
    </source>
</evidence>
<sequence length="351" mass="35623">MTAPLDHVVGAVHADVDAVRRARRGPRRRHRLVVLGLGVLTLVALAVNLLLGDYTYTVPDFFAILFGKQVPVATFLLMESKLPRALLALLIGLSLGSAGAIFQTTLRNPLASPDVIGVTAGASAFGVIGVLVLGLQGPAVAACAVVGALATSALVRLVGGRAGGFRLILVGVGVAAALMSVVQHVLARAAIHQAQVALQWLSGSVSNTDWPTVRMLALAMLVLMPLLIIGTKGLRATELGDDTAVGLGESGRRVDQLLVIAVLLVAFATAAAGPVAFVAFMAGPTARALNGGRSTILGAALVGALLVLSADFAGNNLIGDVHMPVGVITGALGAPFLLWLLARGATGGRPG</sequence>
<evidence type="ECO:0000256" key="5">
    <source>
        <dbReference type="ARBA" id="ARBA00022692"/>
    </source>
</evidence>
<keyword evidence="3" id="KW-0813">Transport</keyword>
<dbReference type="RefSeq" id="WP_179502265.1">
    <property type="nucleotide sequence ID" value="NZ_JACCAA010000001.1"/>
</dbReference>
<feature type="transmembrane region" description="Helical" evidence="8">
    <location>
        <begin position="85"/>
        <end position="103"/>
    </location>
</feature>
<comment type="similarity">
    <text evidence="2">Belongs to the binding-protein-dependent transport system permease family. FecCD subfamily.</text>
</comment>
<dbReference type="InterPro" id="IPR037294">
    <property type="entry name" value="ABC_BtuC-like"/>
</dbReference>
<keyword evidence="4" id="KW-1003">Cell membrane</keyword>
<reference evidence="9 10" key="1">
    <citation type="submission" date="2020-07" db="EMBL/GenBank/DDBJ databases">
        <title>Sequencing the genomes of 1000 actinobacteria strains.</title>
        <authorList>
            <person name="Klenk H.-P."/>
        </authorList>
    </citation>
    <scope>NUCLEOTIDE SEQUENCE [LARGE SCALE GENOMIC DNA]</scope>
    <source>
        <strain evidence="9 10">DSM 23819</strain>
    </source>
</reference>
<evidence type="ECO:0000256" key="2">
    <source>
        <dbReference type="ARBA" id="ARBA00007935"/>
    </source>
</evidence>
<feature type="transmembrane region" description="Helical" evidence="8">
    <location>
        <begin position="32"/>
        <end position="51"/>
    </location>
</feature>
<dbReference type="Gene3D" id="1.10.3470.10">
    <property type="entry name" value="ABC transporter involved in vitamin B12 uptake, BtuC"/>
    <property type="match status" value="1"/>
</dbReference>
<proteinExistence type="inferred from homology"/>
<evidence type="ECO:0000256" key="7">
    <source>
        <dbReference type="ARBA" id="ARBA00023136"/>
    </source>
</evidence>
<dbReference type="InterPro" id="IPR000522">
    <property type="entry name" value="ABC_transptr_permease_BtuC"/>
</dbReference>
<dbReference type="AlphaFoldDB" id="A0A7Y9UP37"/>
<comment type="subcellular location">
    <subcellularLocation>
        <location evidence="1">Cell membrane</location>
        <topology evidence="1">Multi-pass membrane protein</topology>
    </subcellularLocation>
</comment>
<accession>A0A7Y9UP37</accession>
<dbReference type="GO" id="GO:0005886">
    <property type="term" value="C:plasma membrane"/>
    <property type="evidence" value="ECO:0007669"/>
    <property type="project" value="UniProtKB-SubCell"/>
</dbReference>
<keyword evidence="10" id="KW-1185">Reference proteome</keyword>
<feature type="transmembrane region" description="Helical" evidence="8">
    <location>
        <begin position="115"/>
        <end position="133"/>
    </location>
</feature>
<feature type="transmembrane region" description="Helical" evidence="8">
    <location>
        <begin position="294"/>
        <end position="313"/>
    </location>
</feature>
<dbReference type="GO" id="GO:0033214">
    <property type="term" value="P:siderophore-iron import into cell"/>
    <property type="evidence" value="ECO:0007669"/>
    <property type="project" value="TreeGrafter"/>
</dbReference>
<evidence type="ECO:0000256" key="6">
    <source>
        <dbReference type="ARBA" id="ARBA00022989"/>
    </source>
</evidence>
<evidence type="ECO:0000256" key="3">
    <source>
        <dbReference type="ARBA" id="ARBA00022448"/>
    </source>
</evidence>
<protein>
    <submittedName>
        <fullName evidence="9">Iron complex transport system permease protein</fullName>
    </submittedName>
</protein>
<organism evidence="9 10">
    <name type="scientific">Nocardioides daedukensis</name>
    <dbReference type="NCBI Taxonomy" id="634462"/>
    <lineage>
        <taxon>Bacteria</taxon>
        <taxon>Bacillati</taxon>
        <taxon>Actinomycetota</taxon>
        <taxon>Actinomycetes</taxon>
        <taxon>Propionibacteriales</taxon>
        <taxon>Nocardioidaceae</taxon>
        <taxon>Nocardioides</taxon>
    </lineage>
</organism>
<feature type="transmembrane region" description="Helical" evidence="8">
    <location>
        <begin position="165"/>
        <end position="191"/>
    </location>
</feature>
<dbReference type="GO" id="GO:0022857">
    <property type="term" value="F:transmembrane transporter activity"/>
    <property type="evidence" value="ECO:0007669"/>
    <property type="project" value="InterPro"/>
</dbReference>
<comment type="caution">
    <text evidence="9">The sequence shown here is derived from an EMBL/GenBank/DDBJ whole genome shotgun (WGS) entry which is preliminary data.</text>
</comment>
<evidence type="ECO:0000313" key="10">
    <source>
        <dbReference type="Proteomes" id="UP000540656"/>
    </source>
</evidence>
<feature type="transmembrane region" description="Helical" evidence="8">
    <location>
        <begin position="211"/>
        <end position="229"/>
    </location>
</feature>
<dbReference type="Proteomes" id="UP000540656">
    <property type="component" value="Unassembled WGS sequence"/>
</dbReference>
<name>A0A7Y9UP37_9ACTN</name>
<dbReference type="SUPFAM" id="SSF81345">
    <property type="entry name" value="ABC transporter involved in vitamin B12 uptake, BtuC"/>
    <property type="match status" value="1"/>
</dbReference>
<dbReference type="PANTHER" id="PTHR30472">
    <property type="entry name" value="FERRIC ENTEROBACTIN TRANSPORT SYSTEM PERMEASE PROTEIN"/>
    <property type="match status" value="1"/>
</dbReference>